<dbReference type="AlphaFoldDB" id="A0AAU7WA82"/>
<proteinExistence type="predicted"/>
<dbReference type="RefSeq" id="WP_350349333.1">
    <property type="nucleotide sequence ID" value="NZ_CP158374.1"/>
</dbReference>
<dbReference type="EMBL" id="CP158374">
    <property type="protein sequence ID" value="XBX83330.1"/>
    <property type="molecule type" value="Genomic_DNA"/>
</dbReference>
<name>A0AAU7WA82_9MICO</name>
<accession>A0AAU7WA82</accession>
<evidence type="ECO:0000313" key="1">
    <source>
        <dbReference type="EMBL" id="XBX83330.1"/>
    </source>
</evidence>
<protein>
    <submittedName>
        <fullName evidence="1">Uncharacterized protein</fullName>
    </submittedName>
</protein>
<organism evidence="1">
    <name type="scientific">Agromyces sp. G08B096</name>
    <dbReference type="NCBI Taxonomy" id="3156399"/>
    <lineage>
        <taxon>Bacteria</taxon>
        <taxon>Bacillati</taxon>
        <taxon>Actinomycetota</taxon>
        <taxon>Actinomycetes</taxon>
        <taxon>Micrococcales</taxon>
        <taxon>Microbacteriaceae</taxon>
        <taxon>Agromyces</taxon>
    </lineage>
</organism>
<gene>
    <name evidence="1" type="ORF">ABIQ69_05270</name>
</gene>
<sequence>MTTILEPPAPERPRTGQILPPIGLWWPMLERPLQREVLENPNAPLRYVVVRRILELCELDDQPVPRLGVRLSENERAYLAGWTHSVDWD</sequence>
<reference evidence="1" key="1">
    <citation type="submission" date="2024-05" db="EMBL/GenBank/DDBJ databases">
        <authorList>
            <person name="Yu L."/>
        </authorList>
    </citation>
    <scope>NUCLEOTIDE SEQUENCE</scope>
    <source>
        <strain evidence="1">G08B096</strain>
    </source>
</reference>